<protein>
    <submittedName>
        <fullName evidence="3">Transposase</fullName>
    </submittedName>
</protein>
<name>A0ABT4NT68_RHOOP</name>
<dbReference type="EMBL" id="JAPWIS010000029">
    <property type="protein sequence ID" value="MCZ4589208.1"/>
    <property type="molecule type" value="Genomic_DNA"/>
</dbReference>
<evidence type="ECO:0000313" key="4">
    <source>
        <dbReference type="Proteomes" id="UP001066327"/>
    </source>
</evidence>
<dbReference type="RefSeq" id="WP_269592443.1">
    <property type="nucleotide sequence ID" value="NZ_JAPWIS010000029.1"/>
</dbReference>
<sequence length="107" mass="11503">MRLLVEKIAAGSTALHGVGPEIAGKLLITAGDNLERLITEGAFAKLCGVARQPASSGRTTGRRRLSRTGDLAANSALYRVAITQMQRHEPTRASRKVPGKPREKRDT</sequence>
<reference evidence="3" key="1">
    <citation type="submission" date="2022-12" db="EMBL/GenBank/DDBJ databases">
        <authorList>
            <person name="Krivoruchko A.V."/>
            <person name="Elkin A."/>
        </authorList>
    </citation>
    <scope>NUCLEOTIDE SEQUENCE</scope>
    <source>
        <strain evidence="3">IEGM 249</strain>
    </source>
</reference>
<gene>
    <name evidence="3" type="ORF">O4328_37130</name>
</gene>
<accession>A0ABT4NT68</accession>
<dbReference type="PANTHER" id="PTHR33055:SF16">
    <property type="entry name" value="TRANSPOSASE FOR INSERTION SEQUENCE ELEMENT IS1547"/>
    <property type="match status" value="1"/>
</dbReference>
<keyword evidence="4" id="KW-1185">Reference proteome</keyword>
<proteinExistence type="predicted"/>
<evidence type="ECO:0000313" key="3">
    <source>
        <dbReference type="EMBL" id="MCZ4589208.1"/>
    </source>
</evidence>
<dbReference type="Proteomes" id="UP001066327">
    <property type="component" value="Unassembled WGS sequence"/>
</dbReference>
<dbReference type="Pfam" id="PF02371">
    <property type="entry name" value="Transposase_20"/>
    <property type="match status" value="1"/>
</dbReference>
<comment type="caution">
    <text evidence="3">The sequence shown here is derived from an EMBL/GenBank/DDBJ whole genome shotgun (WGS) entry which is preliminary data.</text>
</comment>
<dbReference type="InterPro" id="IPR003346">
    <property type="entry name" value="Transposase_20"/>
</dbReference>
<evidence type="ECO:0000256" key="1">
    <source>
        <dbReference type="SAM" id="MobiDB-lite"/>
    </source>
</evidence>
<evidence type="ECO:0000259" key="2">
    <source>
        <dbReference type="Pfam" id="PF02371"/>
    </source>
</evidence>
<organism evidence="3 4">
    <name type="scientific">Rhodococcus opacus</name>
    <name type="common">Nocardia opaca</name>
    <dbReference type="NCBI Taxonomy" id="37919"/>
    <lineage>
        <taxon>Bacteria</taxon>
        <taxon>Bacillati</taxon>
        <taxon>Actinomycetota</taxon>
        <taxon>Actinomycetes</taxon>
        <taxon>Mycobacteriales</taxon>
        <taxon>Nocardiaceae</taxon>
        <taxon>Rhodococcus</taxon>
    </lineage>
</organism>
<dbReference type="PANTHER" id="PTHR33055">
    <property type="entry name" value="TRANSPOSASE FOR INSERTION SEQUENCE ELEMENT IS1111A"/>
    <property type="match status" value="1"/>
</dbReference>
<dbReference type="InterPro" id="IPR047650">
    <property type="entry name" value="Transpos_IS110"/>
</dbReference>
<feature type="domain" description="Transposase IS116/IS110/IS902 C-terminal" evidence="2">
    <location>
        <begin position="15"/>
        <end position="92"/>
    </location>
</feature>
<feature type="region of interest" description="Disordered" evidence="1">
    <location>
        <begin position="83"/>
        <end position="107"/>
    </location>
</feature>